<sequence length="385" mass="40821">MAPPSTPSPHTQARIQPAQLHKAQSPPQASAQYPPQNDDFLRRLSFSSAAETQDVDEMVRQKFTFGRSTVAPLRQGGRVAAEAQPAQRAAEVKQLNDAKVDATSASAASSIDPRLKFLLGQSPPTTAHTSAELSATQKNMTAVSVKSLSVPDLDQLWKSRTNSNRDISSGSAIRKVLGESGRSSNARFGPQLFSMSGNKLPATATADATHNATQALVPSVARNESDQASRSLLDVASSLAAEQQSTKSAAPSTTILQPASNATHSTRKRSLTILQQSSPVEGARAVPSVPTAAKTTTTTTERAPANKRPRAIAPDLSILNDGSRDFLRNVEAVGRERDGLKTAVKELETKLSNLKKDLTDKTNELTDVKRNAAAVAAKAQAQMSS</sequence>
<reference evidence="3 4" key="1">
    <citation type="journal article" date="2018" name="Mol. Biol. Evol.">
        <title>Broad Genomic Sampling Reveals a Smut Pathogenic Ancestry of the Fungal Clade Ustilaginomycotina.</title>
        <authorList>
            <person name="Kijpornyongpan T."/>
            <person name="Mondo S.J."/>
            <person name="Barry K."/>
            <person name="Sandor L."/>
            <person name="Lee J."/>
            <person name="Lipzen A."/>
            <person name="Pangilinan J."/>
            <person name="LaButti K."/>
            <person name="Hainaut M."/>
            <person name="Henrissat B."/>
            <person name="Grigoriev I.V."/>
            <person name="Spatafora J.W."/>
            <person name="Aime M.C."/>
        </authorList>
    </citation>
    <scope>NUCLEOTIDE SEQUENCE [LARGE SCALE GENOMIC DNA]</scope>
    <source>
        <strain evidence="3 4">MCA 4718</strain>
    </source>
</reference>
<name>A0A316U4A9_9BASI</name>
<evidence type="ECO:0000256" key="2">
    <source>
        <dbReference type="SAM" id="MobiDB-lite"/>
    </source>
</evidence>
<feature type="coiled-coil region" evidence="1">
    <location>
        <begin position="330"/>
        <end position="371"/>
    </location>
</feature>
<feature type="compositionally biased region" description="Low complexity" evidence="2">
    <location>
        <begin position="291"/>
        <end position="300"/>
    </location>
</feature>
<organism evidence="3 4">
    <name type="scientific">Pseudomicrostroma glucosiphilum</name>
    <dbReference type="NCBI Taxonomy" id="1684307"/>
    <lineage>
        <taxon>Eukaryota</taxon>
        <taxon>Fungi</taxon>
        <taxon>Dikarya</taxon>
        <taxon>Basidiomycota</taxon>
        <taxon>Ustilaginomycotina</taxon>
        <taxon>Exobasidiomycetes</taxon>
        <taxon>Microstromatales</taxon>
        <taxon>Microstromatales incertae sedis</taxon>
        <taxon>Pseudomicrostroma</taxon>
    </lineage>
</organism>
<dbReference type="Proteomes" id="UP000245942">
    <property type="component" value="Unassembled WGS sequence"/>
</dbReference>
<accession>A0A316U4A9</accession>
<evidence type="ECO:0000313" key="4">
    <source>
        <dbReference type="Proteomes" id="UP000245942"/>
    </source>
</evidence>
<gene>
    <name evidence="3" type="ORF">BCV69DRAFT_300630</name>
</gene>
<evidence type="ECO:0000313" key="3">
    <source>
        <dbReference type="EMBL" id="PWN19311.1"/>
    </source>
</evidence>
<proteinExistence type="predicted"/>
<feature type="compositionally biased region" description="Low complexity" evidence="2">
    <location>
        <begin position="23"/>
        <end position="36"/>
    </location>
</feature>
<evidence type="ECO:0000256" key="1">
    <source>
        <dbReference type="SAM" id="Coils"/>
    </source>
</evidence>
<dbReference type="AlphaFoldDB" id="A0A316U4A9"/>
<dbReference type="EMBL" id="KZ819332">
    <property type="protein sequence ID" value="PWN19311.1"/>
    <property type="molecule type" value="Genomic_DNA"/>
</dbReference>
<keyword evidence="1" id="KW-0175">Coiled coil</keyword>
<protein>
    <submittedName>
        <fullName evidence="3">Uncharacterized protein</fullName>
    </submittedName>
</protein>
<feature type="region of interest" description="Disordered" evidence="2">
    <location>
        <begin position="243"/>
        <end position="306"/>
    </location>
</feature>
<dbReference type="RefSeq" id="XP_025346471.1">
    <property type="nucleotide sequence ID" value="XM_025494478.1"/>
</dbReference>
<keyword evidence="4" id="KW-1185">Reference proteome</keyword>
<dbReference type="GeneID" id="37016212"/>
<feature type="compositionally biased region" description="Polar residues" evidence="2">
    <location>
        <begin position="243"/>
        <end position="264"/>
    </location>
</feature>
<feature type="region of interest" description="Disordered" evidence="2">
    <location>
        <begin position="1"/>
        <end position="38"/>
    </location>
</feature>